<dbReference type="Proteomes" id="UP000440096">
    <property type="component" value="Unassembled WGS sequence"/>
</dbReference>
<dbReference type="FunFam" id="3.90.850.10:FF:000002">
    <property type="entry name" value="2-hydroxyhepta-2,4-diene-1,7-dioate isomerase"/>
    <property type="match status" value="1"/>
</dbReference>
<dbReference type="InterPro" id="IPR036663">
    <property type="entry name" value="Fumarylacetoacetase_C_sf"/>
</dbReference>
<dbReference type="Pfam" id="PF01557">
    <property type="entry name" value="FAA_hydrolase"/>
    <property type="match status" value="1"/>
</dbReference>
<dbReference type="SUPFAM" id="SSF56529">
    <property type="entry name" value="FAH"/>
    <property type="match status" value="1"/>
</dbReference>
<keyword evidence="5" id="KW-1185">Reference proteome</keyword>
<protein>
    <submittedName>
        <fullName evidence="4">Fumarylacetoacetate hydrolase</fullName>
    </submittedName>
</protein>
<evidence type="ECO:0000313" key="5">
    <source>
        <dbReference type="Proteomes" id="UP000440096"/>
    </source>
</evidence>
<evidence type="ECO:0000259" key="3">
    <source>
        <dbReference type="Pfam" id="PF01557"/>
    </source>
</evidence>
<keyword evidence="4" id="KW-0378">Hydrolase</keyword>
<dbReference type="OrthoDB" id="9805307at2"/>
<dbReference type="PANTHER" id="PTHR42796:SF4">
    <property type="entry name" value="FUMARYLACETOACETATE HYDROLASE DOMAIN-CONTAINING PROTEIN 2A"/>
    <property type="match status" value="1"/>
</dbReference>
<comment type="similarity">
    <text evidence="1">Belongs to the FAH family.</text>
</comment>
<sequence length="283" mass="30562">MRFMNHGGRLTLVIDDDRGVDVHRASGGSLPADPAQAFERWADVLAWARTTDAEADVTIRSSEIGPPSPAPRQTLAVGVNYASHAAEAHIDLPEHPMIFDKLRAAVAGPYDTIEMFTDTVDWEIELAVVIGATARRVPASRAWDHVAGLTVSQDLSDRTIQLRPKGTPQYVLGKSLPGFGPTGPVLVTADEFDNPADLELTCLVNGEQVQHARTSDFIFSIEQIIEYLSASTILYPGDVIMTGTPGGIGGTRVPPRFLRIGDVLESRIEGIGTMRHTFAPETA</sequence>
<accession>A0A6N7ZCU7</accession>
<dbReference type="GO" id="GO:0046872">
    <property type="term" value="F:metal ion binding"/>
    <property type="evidence" value="ECO:0007669"/>
    <property type="project" value="UniProtKB-KW"/>
</dbReference>
<comment type="caution">
    <text evidence="4">The sequence shown here is derived from an EMBL/GenBank/DDBJ whole genome shotgun (WGS) entry which is preliminary data.</text>
</comment>
<dbReference type="GO" id="GO:0016787">
    <property type="term" value="F:hydrolase activity"/>
    <property type="evidence" value="ECO:0007669"/>
    <property type="project" value="UniProtKB-KW"/>
</dbReference>
<evidence type="ECO:0000256" key="2">
    <source>
        <dbReference type="ARBA" id="ARBA00022723"/>
    </source>
</evidence>
<dbReference type="PANTHER" id="PTHR42796">
    <property type="entry name" value="FUMARYLACETOACETATE HYDROLASE DOMAIN-CONTAINING PROTEIN 2A-RELATED"/>
    <property type="match status" value="1"/>
</dbReference>
<dbReference type="AlphaFoldDB" id="A0A6N7ZCU7"/>
<dbReference type="Gene3D" id="3.90.850.10">
    <property type="entry name" value="Fumarylacetoacetase-like, C-terminal domain"/>
    <property type="match status" value="1"/>
</dbReference>
<reference evidence="4 5" key="1">
    <citation type="submission" date="2019-11" db="EMBL/GenBank/DDBJ databases">
        <title>Draft genome of Amycolatopsis RM579.</title>
        <authorList>
            <person name="Duangmal K."/>
            <person name="Mingma R."/>
        </authorList>
    </citation>
    <scope>NUCLEOTIDE SEQUENCE [LARGE SCALE GENOMIC DNA]</scope>
    <source>
        <strain evidence="4 5">RM579</strain>
    </source>
</reference>
<evidence type="ECO:0000256" key="1">
    <source>
        <dbReference type="ARBA" id="ARBA00010211"/>
    </source>
</evidence>
<keyword evidence="2" id="KW-0479">Metal-binding</keyword>
<feature type="domain" description="Fumarylacetoacetase-like C-terminal" evidence="3">
    <location>
        <begin position="75"/>
        <end position="278"/>
    </location>
</feature>
<dbReference type="GO" id="GO:0016853">
    <property type="term" value="F:isomerase activity"/>
    <property type="evidence" value="ECO:0007669"/>
    <property type="project" value="UniProtKB-ARBA"/>
</dbReference>
<dbReference type="InterPro" id="IPR011234">
    <property type="entry name" value="Fumarylacetoacetase-like_C"/>
</dbReference>
<dbReference type="EMBL" id="WMBA01000113">
    <property type="protein sequence ID" value="MTD59558.1"/>
    <property type="molecule type" value="Genomic_DNA"/>
</dbReference>
<name>A0A6N7ZCU7_9PSEU</name>
<organism evidence="4 5">
    <name type="scientific">Amycolatopsis pithecellobii</name>
    <dbReference type="NCBI Taxonomy" id="664692"/>
    <lineage>
        <taxon>Bacteria</taxon>
        <taxon>Bacillati</taxon>
        <taxon>Actinomycetota</taxon>
        <taxon>Actinomycetes</taxon>
        <taxon>Pseudonocardiales</taxon>
        <taxon>Pseudonocardiaceae</taxon>
        <taxon>Amycolatopsis</taxon>
    </lineage>
</organism>
<dbReference type="GO" id="GO:0019752">
    <property type="term" value="P:carboxylic acid metabolic process"/>
    <property type="evidence" value="ECO:0007669"/>
    <property type="project" value="UniProtKB-ARBA"/>
</dbReference>
<dbReference type="InterPro" id="IPR051121">
    <property type="entry name" value="FAH"/>
</dbReference>
<evidence type="ECO:0000313" key="4">
    <source>
        <dbReference type="EMBL" id="MTD59558.1"/>
    </source>
</evidence>
<proteinExistence type="inferred from homology"/>
<gene>
    <name evidence="4" type="ORF">GKO32_37070</name>
</gene>
<dbReference type="RefSeq" id="WP_154761587.1">
    <property type="nucleotide sequence ID" value="NZ_WMBA01000113.1"/>
</dbReference>